<feature type="region of interest" description="Disordered" evidence="1">
    <location>
        <begin position="94"/>
        <end position="140"/>
    </location>
</feature>
<sequence length="140" mass="14553">MVETYSYVTTLDISLEILRKMKLNNLAEKLMTDCKKDASGKEENAGRTSTISQQGASVHPTISAETGGHVISPALTGCHIDGPVNINIRVNSPSAGEVGVEESAEKTSTSQAASPANSLETEGLVIAPANPAVNSTEDGK</sequence>
<dbReference type="EMBL" id="JAGTTL010000582">
    <property type="protein sequence ID" value="KAK6288359.1"/>
    <property type="molecule type" value="Genomic_DNA"/>
</dbReference>
<protein>
    <submittedName>
        <fullName evidence="2">Uncharacterized protein</fullName>
    </submittedName>
</protein>
<reference evidence="2 3" key="1">
    <citation type="submission" date="2021-04" db="EMBL/GenBank/DDBJ databases">
        <authorList>
            <person name="De Guttry C."/>
            <person name="Zahm M."/>
            <person name="Klopp C."/>
            <person name="Cabau C."/>
            <person name="Louis A."/>
            <person name="Berthelot C."/>
            <person name="Parey E."/>
            <person name="Roest Crollius H."/>
            <person name="Montfort J."/>
            <person name="Robinson-Rechavi M."/>
            <person name="Bucao C."/>
            <person name="Bouchez O."/>
            <person name="Gislard M."/>
            <person name="Lluch J."/>
            <person name="Milhes M."/>
            <person name="Lampietro C."/>
            <person name="Lopez Roques C."/>
            <person name="Donnadieu C."/>
            <person name="Braasch I."/>
            <person name="Desvignes T."/>
            <person name="Postlethwait J."/>
            <person name="Bobe J."/>
            <person name="Wedekind C."/>
            <person name="Guiguen Y."/>
        </authorList>
    </citation>
    <scope>NUCLEOTIDE SEQUENCE [LARGE SCALE GENOMIC DNA]</scope>
    <source>
        <strain evidence="2">Cs_M1</strain>
        <tissue evidence="2">Blood</tissue>
    </source>
</reference>
<evidence type="ECO:0000313" key="2">
    <source>
        <dbReference type="EMBL" id="KAK6288359.1"/>
    </source>
</evidence>
<dbReference type="Proteomes" id="UP001356427">
    <property type="component" value="Unassembled WGS sequence"/>
</dbReference>
<comment type="caution">
    <text evidence="2">The sequence shown here is derived from an EMBL/GenBank/DDBJ whole genome shotgun (WGS) entry which is preliminary data.</text>
</comment>
<feature type="compositionally biased region" description="Polar residues" evidence="1">
    <location>
        <begin position="106"/>
        <end position="120"/>
    </location>
</feature>
<feature type="compositionally biased region" description="Polar residues" evidence="1">
    <location>
        <begin position="46"/>
        <end position="56"/>
    </location>
</feature>
<keyword evidence="3" id="KW-1185">Reference proteome</keyword>
<feature type="region of interest" description="Disordered" evidence="1">
    <location>
        <begin position="37"/>
        <end position="59"/>
    </location>
</feature>
<organism evidence="2 3">
    <name type="scientific">Coregonus suidteri</name>
    <dbReference type="NCBI Taxonomy" id="861788"/>
    <lineage>
        <taxon>Eukaryota</taxon>
        <taxon>Metazoa</taxon>
        <taxon>Chordata</taxon>
        <taxon>Craniata</taxon>
        <taxon>Vertebrata</taxon>
        <taxon>Euteleostomi</taxon>
        <taxon>Actinopterygii</taxon>
        <taxon>Neopterygii</taxon>
        <taxon>Teleostei</taxon>
        <taxon>Protacanthopterygii</taxon>
        <taxon>Salmoniformes</taxon>
        <taxon>Salmonidae</taxon>
        <taxon>Coregoninae</taxon>
        <taxon>Coregonus</taxon>
    </lineage>
</organism>
<accession>A0AAN8Q4C3</accession>
<evidence type="ECO:0000313" key="3">
    <source>
        <dbReference type="Proteomes" id="UP001356427"/>
    </source>
</evidence>
<proteinExistence type="predicted"/>
<gene>
    <name evidence="2" type="ORF">J4Q44_G00389380</name>
</gene>
<name>A0AAN8Q4C3_9TELE</name>
<evidence type="ECO:0000256" key="1">
    <source>
        <dbReference type="SAM" id="MobiDB-lite"/>
    </source>
</evidence>
<dbReference type="AlphaFoldDB" id="A0AAN8Q4C3"/>